<organism evidence="5 6">
    <name type="scientific">Paenibacillus darwinianus</name>
    <dbReference type="NCBI Taxonomy" id="1380763"/>
    <lineage>
        <taxon>Bacteria</taxon>
        <taxon>Bacillati</taxon>
        <taxon>Bacillota</taxon>
        <taxon>Bacilli</taxon>
        <taxon>Bacillales</taxon>
        <taxon>Paenibacillaceae</taxon>
        <taxon>Paenibacillus</taxon>
    </lineage>
</organism>
<dbReference type="Gene3D" id="2.60.120.10">
    <property type="entry name" value="Jelly Rolls"/>
    <property type="match status" value="1"/>
</dbReference>
<dbReference type="SUPFAM" id="SSF51182">
    <property type="entry name" value="RmlC-like cupins"/>
    <property type="match status" value="1"/>
</dbReference>
<dbReference type="PROSITE" id="PS00041">
    <property type="entry name" value="HTH_ARAC_FAMILY_1"/>
    <property type="match status" value="1"/>
</dbReference>
<dbReference type="InterPro" id="IPR018062">
    <property type="entry name" value="HTH_AraC-typ_CS"/>
</dbReference>
<dbReference type="InterPro" id="IPR050204">
    <property type="entry name" value="AraC_XylS_family_regulators"/>
</dbReference>
<dbReference type="Gene3D" id="1.10.10.60">
    <property type="entry name" value="Homeodomain-like"/>
    <property type="match status" value="1"/>
</dbReference>
<name>A0A9W5S2A1_9BACL</name>
<dbReference type="EMBL" id="JFHU01000048">
    <property type="protein sequence ID" value="EXX90906.1"/>
    <property type="molecule type" value="Genomic_DNA"/>
</dbReference>
<evidence type="ECO:0000313" key="5">
    <source>
        <dbReference type="EMBL" id="EXX90906.1"/>
    </source>
</evidence>
<keyword evidence="6" id="KW-1185">Reference proteome</keyword>
<evidence type="ECO:0000256" key="3">
    <source>
        <dbReference type="ARBA" id="ARBA00023163"/>
    </source>
</evidence>
<keyword evidence="3" id="KW-0804">Transcription</keyword>
<dbReference type="SUPFAM" id="SSF46689">
    <property type="entry name" value="Homeodomain-like"/>
    <property type="match status" value="2"/>
</dbReference>
<feature type="domain" description="HTH araC/xylS-type" evidence="4">
    <location>
        <begin position="222"/>
        <end position="320"/>
    </location>
</feature>
<dbReference type="AlphaFoldDB" id="A0A9W5S2A1"/>
<dbReference type="Pfam" id="PF12833">
    <property type="entry name" value="HTH_18"/>
    <property type="match status" value="1"/>
</dbReference>
<dbReference type="GO" id="GO:0043565">
    <property type="term" value="F:sequence-specific DNA binding"/>
    <property type="evidence" value="ECO:0007669"/>
    <property type="project" value="InterPro"/>
</dbReference>
<evidence type="ECO:0000313" key="6">
    <source>
        <dbReference type="Proteomes" id="UP000053750"/>
    </source>
</evidence>
<dbReference type="GO" id="GO:0003700">
    <property type="term" value="F:DNA-binding transcription factor activity"/>
    <property type="evidence" value="ECO:0007669"/>
    <property type="project" value="InterPro"/>
</dbReference>
<dbReference type="PANTHER" id="PTHR46796">
    <property type="entry name" value="HTH-TYPE TRANSCRIPTIONAL ACTIVATOR RHAS-RELATED"/>
    <property type="match status" value="1"/>
</dbReference>
<dbReference type="InterPro" id="IPR011051">
    <property type="entry name" value="RmlC_Cupin_sf"/>
</dbReference>
<protein>
    <submittedName>
        <fullName evidence="5">AraC family transcriptional regulator</fullName>
    </submittedName>
</protein>
<dbReference type="SMART" id="SM00342">
    <property type="entry name" value="HTH_ARAC"/>
    <property type="match status" value="1"/>
</dbReference>
<evidence type="ECO:0000256" key="2">
    <source>
        <dbReference type="ARBA" id="ARBA00023125"/>
    </source>
</evidence>
<evidence type="ECO:0000256" key="1">
    <source>
        <dbReference type="ARBA" id="ARBA00023015"/>
    </source>
</evidence>
<dbReference type="RefSeq" id="WP_051587990.1">
    <property type="nucleotide sequence ID" value="NZ_KK082215.1"/>
</dbReference>
<dbReference type="PROSITE" id="PS01124">
    <property type="entry name" value="HTH_ARAC_FAMILY_2"/>
    <property type="match status" value="1"/>
</dbReference>
<keyword evidence="1" id="KW-0805">Transcription regulation</keyword>
<comment type="caution">
    <text evidence="5">The sequence shown here is derived from an EMBL/GenBank/DDBJ whole genome shotgun (WGS) entry which is preliminary data.</text>
</comment>
<dbReference type="PANTHER" id="PTHR46796:SF12">
    <property type="entry name" value="HTH-TYPE DNA-BINDING TRANSCRIPTIONAL ACTIVATOR EUTR"/>
    <property type="match status" value="1"/>
</dbReference>
<dbReference type="InterPro" id="IPR003313">
    <property type="entry name" value="AraC-bd"/>
</dbReference>
<gene>
    <name evidence="5" type="ORF">BG53_12580</name>
</gene>
<accession>A0A9W5S2A1</accession>
<evidence type="ECO:0000259" key="4">
    <source>
        <dbReference type="PROSITE" id="PS01124"/>
    </source>
</evidence>
<dbReference type="CDD" id="cd02208">
    <property type="entry name" value="cupin_RmlC-like"/>
    <property type="match status" value="1"/>
</dbReference>
<sequence>MKDNSRRNGYEGKPARTPFPYARMERRKEALDRLDLRFRWGNYGIHVLHCHLVRFPGDSTIPFHRHSEFEFHFIPQGKGKVVLEEREFELGEGMFYLTGPGVLHQQWSDPADPMAELCLHCEIVPLADAAAPEGWGGDIEAREAAEIVRILRESPPAPVADRFNAMAGFLNAYRVWEEQTVGFYTSIRQEVIHILCSAARALAPDEEAGAIPERDMSVHRFQLAKQYIDDNASRPITLEEVASAVGVGARQLQRVFRREGGTTFHARLEKTRLERICYELAYGTRPVEDIALRNGYANPNYLYPVFKQRFGMTPAAYRNTYDKTLEWNSSRGEDRVEQD</sequence>
<dbReference type="Pfam" id="PF02311">
    <property type="entry name" value="AraC_binding"/>
    <property type="match status" value="1"/>
</dbReference>
<dbReference type="InterPro" id="IPR009057">
    <property type="entry name" value="Homeodomain-like_sf"/>
</dbReference>
<keyword evidence="2" id="KW-0238">DNA-binding</keyword>
<dbReference type="InterPro" id="IPR018060">
    <property type="entry name" value="HTH_AraC"/>
</dbReference>
<dbReference type="InterPro" id="IPR014710">
    <property type="entry name" value="RmlC-like_jellyroll"/>
</dbReference>
<proteinExistence type="predicted"/>
<dbReference type="Proteomes" id="UP000053750">
    <property type="component" value="Unassembled WGS sequence"/>
</dbReference>
<reference evidence="5 6" key="1">
    <citation type="submission" date="2014-02" db="EMBL/GenBank/DDBJ databases">
        <title>Genome sequence of Paenibacillus darwinianus reveals adaptive mechanisms for survival in Antarctic soils.</title>
        <authorList>
            <person name="Dsouza M."/>
            <person name="Taylor M.W."/>
            <person name="Turner S.J."/>
            <person name="Aislabie J."/>
        </authorList>
    </citation>
    <scope>NUCLEOTIDE SEQUENCE [LARGE SCALE GENOMIC DNA]</scope>
    <source>
        <strain evidence="5 6">CE1</strain>
    </source>
</reference>